<evidence type="ECO:0000313" key="14">
    <source>
        <dbReference type="EMBL" id="KAJ8408316.1"/>
    </source>
</evidence>
<comment type="caution">
    <text evidence="14">The sequence shown here is derived from an EMBL/GenBank/DDBJ whole genome shotgun (WGS) entry which is preliminary data.</text>
</comment>
<feature type="transmembrane region" description="Helical" evidence="13">
    <location>
        <begin position="90"/>
        <end position="113"/>
    </location>
</feature>
<dbReference type="InterPro" id="IPR051163">
    <property type="entry name" value="Sodium:Solute_Symporter_SSF"/>
</dbReference>
<dbReference type="PROSITE" id="PS50283">
    <property type="entry name" value="NA_SOLUT_SYMP_3"/>
    <property type="match status" value="1"/>
</dbReference>
<feature type="transmembrane region" description="Helical" evidence="13">
    <location>
        <begin position="165"/>
        <end position="184"/>
    </location>
</feature>
<feature type="transmembrane region" description="Helical" evidence="13">
    <location>
        <begin position="285"/>
        <end position="310"/>
    </location>
</feature>
<proteinExistence type="inferred from homology"/>
<dbReference type="InterPro" id="IPR001734">
    <property type="entry name" value="Na/solute_symporter"/>
</dbReference>
<organism evidence="14 15">
    <name type="scientific">Aldrovandia affinis</name>
    <dbReference type="NCBI Taxonomy" id="143900"/>
    <lineage>
        <taxon>Eukaryota</taxon>
        <taxon>Metazoa</taxon>
        <taxon>Chordata</taxon>
        <taxon>Craniata</taxon>
        <taxon>Vertebrata</taxon>
        <taxon>Euteleostomi</taxon>
        <taxon>Actinopterygii</taxon>
        <taxon>Neopterygii</taxon>
        <taxon>Teleostei</taxon>
        <taxon>Notacanthiformes</taxon>
        <taxon>Halosauridae</taxon>
        <taxon>Aldrovandia</taxon>
    </lineage>
</organism>
<evidence type="ECO:0000313" key="15">
    <source>
        <dbReference type="Proteomes" id="UP001221898"/>
    </source>
</evidence>
<evidence type="ECO:0008006" key="16">
    <source>
        <dbReference type="Google" id="ProtNLM"/>
    </source>
</evidence>
<keyword evidence="5 13" id="KW-0812">Transmembrane</keyword>
<keyword evidence="7" id="KW-0915">Sodium</keyword>
<feature type="transmembrane region" description="Helical" evidence="13">
    <location>
        <begin position="196"/>
        <end position="225"/>
    </location>
</feature>
<evidence type="ECO:0000256" key="4">
    <source>
        <dbReference type="ARBA" id="ARBA00022475"/>
    </source>
</evidence>
<feature type="transmembrane region" description="Helical" evidence="13">
    <location>
        <begin position="245"/>
        <end position="264"/>
    </location>
</feature>
<comment type="subcellular location">
    <subcellularLocation>
        <location evidence="1">Cell membrane</location>
        <topology evidence="1">Multi-pass membrane protein</topology>
    </subcellularLocation>
</comment>
<keyword evidence="6 13" id="KW-1133">Transmembrane helix</keyword>
<dbReference type="GO" id="GO:0006814">
    <property type="term" value="P:sodium ion transport"/>
    <property type="evidence" value="ECO:0007669"/>
    <property type="project" value="UniProtKB-KW"/>
</dbReference>
<dbReference type="GO" id="GO:0015293">
    <property type="term" value="F:symporter activity"/>
    <property type="evidence" value="ECO:0007669"/>
    <property type="project" value="TreeGrafter"/>
</dbReference>
<evidence type="ECO:0000256" key="8">
    <source>
        <dbReference type="ARBA" id="ARBA00023065"/>
    </source>
</evidence>
<evidence type="ECO:0000256" key="1">
    <source>
        <dbReference type="ARBA" id="ARBA00004651"/>
    </source>
</evidence>
<keyword evidence="10" id="KW-0739">Sodium transport</keyword>
<dbReference type="PANTHER" id="PTHR42985:SF11">
    <property type="entry name" value="SODIUM_IODIDE COTRANSPORTER"/>
    <property type="match status" value="1"/>
</dbReference>
<feature type="transmembrane region" description="Helical" evidence="13">
    <location>
        <begin position="59"/>
        <end position="78"/>
    </location>
</feature>
<dbReference type="NCBIfam" id="TIGR00813">
    <property type="entry name" value="sss"/>
    <property type="match status" value="1"/>
</dbReference>
<dbReference type="Pfam" id="PF00474">
    <property type="entry name" value="SSF"/>
    <property type="match status" value="1"/>
</dbReference>
<reference evidence="14" key="1">
    <citation type="journal article" date="2023" name="Science">
        <title>Genome structures resolve the early diversification of teleost fishes.</title>
        <authorList>
            <person name="Parey E."/>
            <person name="Louis A."/>
            <person name="Montfort J."/>
            <person name="Bouchez O."/>
            <person name="Roques C."/>
            <person name="Iampietro C."/>
            <person name="Lluch J."/>
            <person name="Castinel A."/>
            <person name="Donnadieu C."/>
            <person name="Desvignes T."/>
            <person name="Floi Bucao C."/>
            <person name="Jouanno E."/>
            <person name="Wen M."/>
            <person name="Mejri S."/>
            <person name="Dirks R."/>
            <person name="Jansen H."/>
            <person name="Henkel C."/>
            <person name="Chen W.J."/>
            <person name="Zahm M."/>
            <person name="Cabau C."/>
            <person name="Klopp C."/>
            <person name="Thompson A.W."/>
            <person name="Robinson-Rechavi M."/>
            <person name="Braasch I."/>
            <person name="Lecointre G."/>
            <person name="Bobe J."/>
            <person name="Postlethwait J.H."/>
            <person name="Berthelot C."/>
            <person name="Roest Crollius H."/>
            <person name="Guiguen Y."/>
        </authorList>
    </citation>
    <scope>NUCLEOTIDE SEQUENCE</scope>
    <source>
        <strain evidence="14">NC1722</strain>
    </source>
</reference>
<keyword evidence="8" id="KW-0406">Ion transport</keyword>
<evidence type="ECO:0000256" key="3">
    <source>
        <dbReference type="ARBA" id="ARBA00022448"/>
    </source>
</evidence>
<evidence type="ECO:0000256" key="2">
    <source>
        <dbReference type="ARBA" id="ARBA00006434"/>
    </source>
</evidence>
<feature type="transmembrane region" description="Helical" evidence="13">
    <location>
        <begin position="386"/>
        <end position="408"/>
    </location>
</feature>
<dbReference type="GO" id="GO:0005886">
    <property type="term" value="C:plasma membrane"/>
    <property type="evidence" value="ECO:0007669"/>
    <property type="project" value="UniProtKB-SubCell"/>
</dbReference>
<feature type="transmembrane region" description="Helical" evidence="13">
    <location>
        <begin position="420"/>
        <end position="440"/>
    </location>
</feature>
<feature type="compositionally biased region" description="Basic and acidic residues" evidence="12">
    <location>
        <begin position="591"/>
        <end position="600"/>
    </location>
</feature>
<evidence type="ECO:0000256" key="12">
    <source>
        <dbReference type="SAM" id="MobiDB-lite"/>
    </source>
</evidence>
<dbReference type="GO" id="GO:1904200">
    <property type="term" value="P:iodide transmembrane transport"/>
    <property type="evidence" value="ECO:0007669"/>
    <property type="project" value="TreeGrafter"/>
</dbReference>
<evidence type="ECO:0000256" key="5">
    <source>
        <dbReference type="ARBA" id="ARBA00022692"/>
    </source>
</evidence>
<evidence type="ECO:0000256" key="13">
    <source>
        <dbReference type="SAM" id="Phobius"/>
    </source>
</evidence>
<dbReference type="InterPro" id="IPR038377">
    <property type="entry name" value="Na/Glc_symporter_sf"/>
</dbReference>
<feature type="transmembrane region" description="Helical" evidence="13">
    <location>
        <begin position="522"/>
        <end position="543"/>
    </location>
</feature>
<keyword evidence="9 13" id="KW-0472">Membrane</keyword>
<comment type="similarity">
    <text evidence="2 11">Belongs to the sodium:solute symporter (SSF) (TC 2.A.21) family.</text>
</comment>
<gene>
    <name evidence="14" type="ORF">AAFF_G00257300</name>
</gene>
<dbReference type="AlphaFoldDB" id="A0AAD7ST99"/>
<keyword evidence="3" id="KW-0813">Transport</keyword>
<name>A0AAD7ST99_9TELE</name>
<evidence type="ECO:0000256" key="9">
    <source>
        <dbReference type="ARBA" id="ARBA00023136"/>
    </source>
</evidence>
<keyword evidence="4" id="KW-1003">Cell membrane</keyword>
<evidence type="ECO:0000256" key="7">
    <source>
        <dbReference type="ARBA" id="ARBA00023053"/>
    </source>
</evidence>
<protein>
    <recommendedName>
        <fullName evidence="16">Sodium/iodide cotransporter</fullName>
    </recommendedName>
</protein>
<dbReference type="PANTHER" id="PTHR42985">
    <property type="entry name" value="SODIUM-COUPLED MONOCARBOXYLATE TRANSPORTER"/>
    <property type="match status" value="1"/>
</dbReference>
<feature type="transmembrane region" description="Helical" evidence="13">
    <location>
        <begin position="447"/>
        <end position="469"/>
    </location>
</feature>
<feature type="transmembrane region" description="Helical" evidence="13">
    <location>
        <begin position="20"/>
        <end position="38"/>
    </location>
</feature>
<feature type="region of interest" description="Disordered" evidence="12">
    <location>
        <begin position="591"/>
        <end position="617"/>
    </location>
</feature>
<dbReference type="EMBL" id="JAINUG010000035">
    <property type="protein sequence ID" value="KAJ8408316.1"/>
    <property type="molecule type" value="Genomic_DNA"/>
</dbReference>
<dbReference type="GO" id="GO:0070062">
    <property type="term" value="C:extracellular exosome"/>
    <property type="evidence" value="ECO:0007669"/>
    <property type="project" value="TreeGrafter"/>
</dbReference>
<evidence type="ECO:0000256" key="6">
    <source>
        <dbReference type="ARBA" id="ARBA00022989"/>
    </source>
</evidence>
<accession>A0AAD7ST99</accession>
<sequence>MEDTSVITAARRGFVLADYAVFALMLLVSLFIGLYQALKKSSRQKNVDDFFTGGRKLPAVPVGLSLCASFMSAVQVLGVPSEAYLYGMKFLYMCLGQTINSIITAYVFLPVFYRLGITSTNQYLLMRFGRGVQLLGSFQFIVATLLYTGVVILAPALILNQATGLNMWASLFSTGAICTFYTTLGGMKAVIWTDVFQIIVMFSGFIAIFIQGTVLVGGPAMVLEIANNGSRINFDDFYLDPRRRYTFWSFTVGGTMVWLSMYAVNQAQVQRYISCKTENAAKWALFVNQVGLCLIVSSAAACGIVMFALYSSCDPLKAGDISSVDQYMPYFVLDIFEDFPGFPGLFLACAFSGTLSTASTSINAMAAVTMEDLLKPHLVNMSQKRLILISKALSLMYGVGCITVAALSSLLDWGVLQGSFVVMGVVSGPLLGAFILGMFVPATNVPGVLSGVSVGFCISVWLAVGSTLYPPSPEIMGVLPTYAGQCLSQNSSMGLNRTSAWPMVPLDQHGHSSLDEFYAISYLYFGALGTGSVVLVGLLVSYITGPTKRTDIAPGLLWWDLLPNTKHSNTEAMKNHNPLLVPMDLVCSDTKGEGDKEEAARSQVAKTKNNPHSVLLEKSETVLEDDNSFRAKLQ</sequence>
<dbReference type="Gene3D" id="1.20.1730.10">
    <property type="entry name" value="Sodium/glucose cotransporter"/>
    <property type="match status" value="1"/>
</dbReference>
<evidence type="ECO:0000256" key="11">
    <source>
        <dbReference type="RuleBase" id="RU362091"/>
    </source>
</evidence>
<dbReference type="Proteomes" id="UP001221898">
    <property type="component" value="Unassembled WGS sequence"/>
</dbReference>
<evidence type="ECO:0000256" key="10">
    <source>
        <dbReference type="ARBA" id="ARBA00023201"/>
    </source>
</evidence>
<feature type="transmembrane region" description="Helical" evidence="13">
    <location>
        <begin position="134"/>
        <end position="159"/>
    </location>
</feature>
<keyword evidence="15" id="KW-1185">Reference proteome</keyword>
<feature type="transmembrane region" description="Helical" evidence="13">
    <location>
        <begin position="345"/>
        <end position="366"/>
    </location>
</feature>